<reference evidence="1 2" key="1">
    <citation type="submission" date="2018-06" db="EMBL/GenBank/DDBJ databases">
        <title>Comparative genomics reveals the genomic features of Rhizophagus irregularis, R. cerebriforme, R. diaphanum and Gigaspora rosea, and their symbiotic lifestyle signature.</title>
        <authorList>
            <person name="Morin E."/>
            <person name="San Clemente H."/>
            <person name="Chen E.C.H."/>
            <person name="De La Providencia I."/>
            <person name="Hainaut M."/>
            <person name="Kuo A."/>
            <person name="Kohler A."/>
            <person name="Murat C."/>
            <person name="Tang N."/>
            <person name="Roy S."/>
            <person name="Loubradou J."/>
            <person name="Henrissat B."/>
            <person name="Grigoriev I.V."/>
            <person name="Corradi N."/>
            <person name="Roux C."/>
            <person name="Martin F.M."/>
        </authorList>
    </citation>
    <scope>NUCLEOTIDE SEQUENCE [LARGE SCALE GENOMIC DNA]</scope>
    <source>
        <strain evidence="1 2">DAOM 227022</strain>
    </source>
</reference>
<protein>
    <submittedName>
        <fullName evidence="1">Uncharacterized protein</fullName>
    </submittedName>
</protein>
<comment type="caution">
    <text evidence="1">The sequence shown here is derived from an EMBL/GenBank/DDBJ whole genome shotgun (WGS) entry which is preliminary data.</text>
</comment>
<dbReference type="EMBL" id="QKYT01000112">
    <property type="protein sequence ID" value="RIA93080.1"/>
    <property type="molecule type" value="Genomic_DNA"/>
</dbReference>
<organism evidence="1 2">
    <name type="scientific">Glomus cerebriforme</name>
    <dbReference type="NCBI Taxonomy" id="658196"/>
    <lineage>
        <taxon>Eukaryota</taxon>
        <taxon>Fungi</taxon>
        <taxon>Fungi incertae sedis</taxon>
        <taxon>Mucoromycota</taxon>
        <taxon>Glomeromycotina</taxon>
        <taxon>Glomeromycetes</taxon>
        <taxon>Glomerales</taxon>
        <taxon>Glomeraceae</taxon>
        <taxon>Glomus</taxon>
    </lineage>
</organism>
<proteinExistence type="predicted"/>
<evidence type="ECO:0000313" key="2">
    <source>
        <dbReference type="Proteomes" id="UP000265703"/>
    </source>
</evidence>
<evidence type="ECO:0000313" key="1">
    <source>
        <dbReference type="EMBL" id="RIA93080.1"/>
    </source>
</evidence>
<accession>A0A397T3W7</accession>
<dbReference type="Proteomes" id="UP000265703">
    <property type="component" value="Unassembled WGS sequence"/>
</dbReference>
<sequence>ICFGFDEVLEMFNVHFIKQNITRNIIDETKLKANIKVAQMERERVDLLLSEYLENTSIFQSERTIDSRRKIFYKLITMIIRYPKNEEKYLFMKSKYWNVCWPMKKFQAIYMMKRFNYLDLNEIRKDVDLLYILLCFLIYKNDNSQFLQNRQSKYQFFFA</sequence>
<dbReference type="AlphaFoldDB" id="A0A397T3W7"/>
<name>A0A397T3W7_9GLOM</name>
<feature type="non-terminal residue" evidence="1">
    <location>
        <position position="1"/>
    </location>
</feature>
<keyword evidence="2" id="KW-1185">Reference proteome</keyword>
<gene>
    <name evidence="1" type="ORF">C1645_763417</name>
</gene>